<accession>A0A1Q8ZYR8</accession>
<dbReference type="Proteomes" id="UP000185598">
    <property type="component" value="Unassembled WGS sequence"/>
</dbReference>
<protein>
    <submittedName>
        <fullName evidence="3">Uncharacterized protein</fullName>
    </submittedName>
</protein>
<evidence type="ECO:0000313" key="5">
    <source>
        <dbReference type="Proteomes" id="UP000544107"/>
    </source>
</evidence>
<organism evidence="3 4">
    <name type="scientific">Allorhizobium taibaishanense</name>
    <dbReference type="NCBI Taxonomy" id="887144"/>
    <lineage>
        <taxon>Bacteria</taxon>
        <taxon>Pseudomonadati</taxon>
        <taxon>Pseudomonadota</taxon>
        <taxon>Alphaproteobacteria</taxon>
        <taxon>Hyphomicrobiales</taxon>
        <taxon>Rhizobiaceae</taxon>
        <taxon>Rhizobium/Agrobacterium group</taxon>
        <taxon>Allorhizobium</taxon>
    </lineage>
</organism>
<gene>
    <name evidence="3" type="ORF">BJF91_03450</name>
    <name evidence="2" type="ORF">GGQ71_001848</name>
</gene>
<comment type="caution">
    <text evidence="3">The sequence shown here is derived from an EMBL/GenBank/DDBJ whole genome shotgun (WGS) entry which is preliminary data.</text>
</comment>
<evidence type="ECO:0000313" key="3">
    <source>
        <dbReference type="EMBL" id="OLP47484.1"/>
    </source>
</evidence>
<reference evidence="2 5" key="2">
    <citation type="submission" date="2020-08" db="EMBL/GenBank/DDBJ databases">
        <title>Genomic Encyclopedia of Type Strains, Phase IV (KMG-IV): sequencing the most valuable type-strain genomes for metagenomic binning, comparative biology and taxonomic classification.</title>
        <authorList>
            <person name="Goeker M."/>
        </authorList>
    </citation>
    <scope>NUCLEOTIDE SEQUENCE [LARGE SCALE GENOMIC DNA]</scope>
    <source>
        <strain evidence="2 5">DSM 100021</strain>
    </source>
</reference>
<sequence>MFPPFLYDMNDSNAPGMLTHPRSKEPRLARRNDGVGQVLSDANHLYLAAVDIPQKFQVGRTILMPMPVASEKRRKSPEKQGF</sequence>
<evidence type="ECO:0000313" key="2">
    <source>
        <dbReference type="EMBL" id="MBB4007585.1"/>
    </source>
</evidence>
<name>A0A1Q8ZYR8_9HYPH</name>
<dbReference type="EMBL" id="JACIED010000002">
    <property type="protein sequence ID" value="MBB4007585.1"/>
    <property type="molecule type" value="Genomic_DNA"/>
</dbReference>
<feature type="region of interest" description="Disordered" evidence="1">
    <location>
        <begin position="1"/>
        <end position="29"/>
    </location>
</feature>
<evidence type="ECO:0000313" key="4">
    <source>
        <dbReference type="Proteomes" id="UP000185598"/>
    </source>
</evidence>
<dbReference type="EMBL" id="MKIN01000027">
    <property type="protein sequence ID" value="OLP47484.1"/>
    <property type="molecule type" value="Genomic_DNA"/>
</dbReference>
<dbReference type="AlphaFoldDB" id="A0A1Q8ZYR8"/>
<dbReference type="Proteomes" id="UP000544107">
    <property type="component" value="Unassembled WGS sequence"/>
</dbReference>
<keyword evidence="4" id="KW-1185">Reference proteome</keyword>
<evidence type="ECO:0000256" key="1">
    <source>
        <dbReference type="SAM" id="MobiDB-lite"/>
    </source>
</evidence>
<proteinExistence type="predicted"/>
<dbReference type="RefSeq" id="WP_075616663.1">
    <property type="nucleotide sequence ID" value="NZ_JACIED010000002.1"/>
</dbReference>
<reference evidence="3 4" key="1">
    <citation type="submission" date="2016-09" db="EMBL/GenBank/DDBJ databases">
        <title>Rhizobium oryziradicis sp. nov., isolated from the root of rice.</title>
        <authorList>
            <person name="Zhao J."/>
            <person name="Zhang X."/>
        </authorList>
    </citation>
    <scope>NUCLEOTIDE SEQUENCE [LARGE SCALE GENOMIC DNA]</scope>
    <source>
        <strain evidence="3 4">14971</strain>
    </source>
</reference>